<feature type="domain" description="Zn(2)-C6 fungal-type" evidence="7">
    <location>
        <begin position="6"/>
        <end position="39"/>
    </location>
</feature>
<evidence type="ECO:0000256" key="2">
    <source>
        <dbReference type="ARBA" id="ARBA00022723"/>
    </source>
</evidence>
<evidence type="ECO:0000313" key="9">
    <source>
        <dbReference type="Proteomes" id="UP000799776"/>
    </source>
</evidence>
<dbReference type="EMBL" id="ML978731">
    <property type="protein sequence ID" value="KAF2085385.1"/>
    <property type="molecule type" value="Genomic_DNA"/>
</dbReference>
<dbReference type="CDD" id="cd12148">
    <property type="entry name" value="fungal_TF_MHR"/>
    <property type="match status" value="1"/>
</dbReference>
<feature type="non-terminal residue" evidence="8">
    <location>
        <position position="566"/>
    </location>
</feature>
<evidence type="ECO:0000256" key="5">
    <source>
        <dbReference type="ARBA" id="ARBA00023242"/>
    </source>
</evidence>
<dbReference type="SMART" id="SM00906">
    <property type="entry name" value="Fungal_trans"/>
    <property type="match status" value="1"/>
</dbReference>
<reference evidence="8" key="1">
    <citation type="journal article" date="2020" name="Stud. Mycol.">
        <title>101 Dothideomycetes genomes: a test case for predicting lifestyles and emergence of pathogens.</title>
        <authorList>
            <person name="Haridas S."/>
            <person name="Albert R."/>
            <person name="Binder M."/>
            <person name="Bloem J."/>
            <person name="Labutti K."/>
            <person name="Salamov A."/>
            <person name="Andreopoulos B."/>
            <person name="Baker S."/>
            <person name="Barry K."/>
            <person name="Bills G."/>
            <person name="Bluhm B."/>
            <person name="Cannon C."/>
            <person name="Castanera R."/>
            <person name="Culley D."/>
            <person name="Daum C."/>
            <person name="Ezra D."/>
            <person name="Gonzalez J."/>
            <person name="Henrissat B."/>
            <person name="Kuo A."/>
            <person name="Liang C."/>
            <person name="Lipzen A."/>
            <person name="Lutzoni F."/>
            <person name="Magnuson J."/>
            <person name="Mondo S."/>
            <person name="Nolan M."/>
            <person name="Ohm R."/>
            <person name="Pangilinan J."/>
            <person name="Park H.-J."/>
            <person name="Ramirez L."/>
            <person name="Alfaro M."/>
            <person name="Sun H."/>
            <person name="Tritt A."/>
            <person name="Yoshinaga Y."/>
            <person name="Zwiers L.-H."/>
            <person name="Turgeon B."/>
            <person name="Goodwin S."/>
            <person name="Spatafora J."/>
            <person name="Crous P."/>
            <person name="Grigoriev I."/>
        </authorList>
    </citation>
    <scope>NUCLEOTIDE SEQUENCE</scope>
    <source>
        <strain evidence="8">CBS 121410</strain>
    </source>
</reference>
<evidence type="ECO:0000256" key="1">
    <source>
        <dbReference type="ARBA" id="ARBA00004123"/>
    </source>
</evidence>
<dbReference type="AlphaFoldDB" id="A0A9P4HU90"/>
<dbReference type="SUPFAM" id="SSF57701">
    <property type="entry name" value="Zn2/Cys6 DNA-binding domain"/>
    <property type="match status" value="1"/>
</dbReference>
<dbReference type="Pfam" id="PF04082">
    <property type="entry name" value="Fungal_trans"/>
    <property type="match status" value="1"/>
</dbReference>
<keyword evidence="2" id="KW-0479">Metal-binding</keyword>
<comment type="subcellular location">
    <subcellularLocation>
        <location evidence="1">Nucleus</location>
    </subcellularLocation>
</comment>
<dbReference type="InterPro" id="IPR036864">
    <property type="entry name" value="Zn2-C6_fun-type_DNA-bd_sf"/>
</dbReference>
<dbReference type="GO" id="GO:0005634">
    <property type="term" value="C:nucleus"/>
    <property type="evidence" value="ECO:0007669"/>
    <property type="project" value="UniProtKB-SubCell"/>
</dbReference>
<dbReference type="PANTHER" id="PTHR47338:SF5">
    <property type="entry name" value="ZN(II)2CYS6 TRANSCRIPTION FACTOR (EUROFUNG)"/>
    <property type="match status" value="1"/>
</dbReference>
<keyword evidence="3" id="KW-0805">Transcription regulation</keyword>
<dbReference type="GO" id="GO:0008270">
    <property type="term" value="F:zinc ion binding"/>
    <property type="evidence" value="ECO:0007669"/>
    <property type="project" value="InterPro"/>
</dbReference>
<keyword evidence="4" id="KW-0804">Transcription</keyword>
<dbReference type="GO" id="GO:0000981">
    <property type="term" value="F:DNA-binding transcription factor activity, RNA polymerase II-specific"/>
    <property type="evidence" value="ECO:0007669"/>
    <property type="project" value="InterPro"/>
</dbReference>
<dbReference type="InterPro" id="IPR050815">
    <property type="entry name" value="TF_fung"/>
</dbReference>
<evidence type="ECO:0000256" key="4">
    <source>
        <dbReference type="ARBA" id="ARBA00023163"/>
    </source>
</evidence>
<dbReference type="Gene3D" id="4.10.240.10">
    <property type="entry name" value="Zn(2)-C6 fungal-type DNA-binding domain"/>
    <property type="match status" value="1"/>
</dbReference>
<dbReference type="OrthoDB" id="4161332at2759"/>
<dbReference type="PROSITE" id="PS00463">
    <property type="entry name" value="ZN2_CY6_FUNGAL_1"/>
    <property type="match status" value="1"/>
</dbReference>
<proteinExistence type="predicted"/>
<dbReference type="InterPro" id="IPR001138">
    <property type="entry name" value="Zn2Cys6_DnaBD"/>
</dbReference>
<accession>A0A9P4HU90</accession>
<dbReference type="InterPro" id="IPR007219">
    <property type="entry name" value="XnlR_reg_dom"/>
</dbReference>
<name>A0A9P4HU90_9PEZI</name>
<keyword evidence="5" id="KW-0539">Nucleus</keyword>
<comment type="caution">
    <text evidence="8">The sequence shown here is derived from an EMBL/GenBank/DDBJ whole genome shotgun (WGS) entry which is preliminary data.</text>
</comment>
<dbReference type="Proteomes" id="UP000799776">
    <property type="component" value="Unassembled WGS sequence"/>
</dbReference>
<keyword evidence="9" id="KW-1185">Reference proteome</keyword>
<feature type="region of interest" description="Disordered" evidence="6">
    <location>
        <begin position="52"/>
        <end position="76"/>
    </location>
</feature>
<evidence type="ECO:0000313" key="8">
    <source>
        <dbReference type="EMBL" id="KAF2085385.1"/>
    </source>
</evidence>
<dbReference type="GO" id="GO:0003677">
    <property type="term" value="F:DNA binding"/>
    <property type="evidence" value="ECO:0007669"/>
    <property type="project" value="InterPro"/>
</dbReference>
<evidence type="ECO:0000256" key="3">
    <source>
        <dbReference type="ARBA" id="ARBA00023015"/>
    </source>
</evidence>
<dbReference type="CDD" id="cd00067">
    <property type="entry name" value="GAL4"/>
    <property type="match status" value="1"/>
</dbReference>
<protein>
    <recommendedName>
        <fullName evidence="7">Zn(2)-C6 fungal-type domain-containing protein</fullName>
    </recommendedName>
</protein>
<dbReference type="PANTHER" id="PTHR47338">
    <property type="entry name" value="ZN(II)2CYS6 TRANSCRIPTION FACTOR (EUROFUNG)-RELATED"/>
    <property type="match status" value="1"/>
</dbReference>
<gene>
    <name evidence="8" type="ORF">K490DRAFT_21066</name>
</gene>
<sequence>MRNPIACVSCRNAKQKCIHSGTPPCDRCKSTGRTNNCSFPPPGTSALHRVAKRQHDDSTSPSAELDLRKQFPGEANGRAKRARPVSLALADPFDLLTDQVKASYLRCSYKWCFHHTPTFLARVHEKSLEPWVTWSILGLAVRFSKDAPLGFATCTEASVAFASQARQRLHHELEEPSVCRIQALLMLTGHDWGAGNGRRAWMHLGTAIRMVQVLNLCEELPASANRIPSEDEFIAAEERRRTAWTCFLMDSLLSGGKGRKRSLMLEDMHIQLPCQKDKYVFGEAVRCERLDRTLAPGFSVVPIDTIGIIGHSLRAADIWGEVARWACSGTANKFYPWDPNSRFQQLAASLEAWCSYLPKRLRYSLHTLRAHNALDEGQAFCYMHCIYFMSLMFLHRAYLPVLGPGSEHQGDHLRPQWHDSPEMKRWRDGSRAQLVAVASTVCQMVDEMRMFGTGFACGLVPWIGFTVYTAVGVVLYRYNFHPEEGDSGSVRKSRAQVIRGCTFLRDMKQQWPMAQEWFETIKRMQACYLKVRSEGGNSIPAAEERTIRSAMVDYGALQPSPVQPAD</sequence>
<evidence type="ECO:0000259" key="7">
    <source>
        <dbReference type="PROSITE" id="PS50048"/>
    </source>
</evidence>
<organism evidence="8 9">
    <name type="scientific">Saccharata proteae CBS 121410</name>
    <dbReference type="NCBI Taxonomy" id="1314787"/>
    <lineage>
        <taxon>Eukaryota</taxon>
        <taxon>Fungi</taxon>
        <taxon>Dikarya</taxon>
        <taxon>Ascomycota</taxon>
        <taxon>Pezizomycotina</taxon>
        <taxon>Dothideomycetes</taxon>
        <taxon>Dothideomycetes incertae sedis</taxon>
        <taxon>Botryosphaeriales</taxon>
        <taxon>Saccharataceae</taxon>
        <taxon>Saccharata</taxon>
    </lineage>
</organism>
<dbReference type="PROSITE" id="PS50048">
    <property type="entry name" value="ZN2_CY6_FUNGAL_2"/>
    <property type="match status" value="1"/>
</dbReference>
<evidence type="ECO:0000256" key="6">
    <source>
        <dbReference type="SAM" id="MobiDB-lite"/>
    </source>
</evidence>
<dbReference type="GO" id="GO:0006351">
    <property type="term" value="P:DNA-templated transcription"/>
    <property type="evidence" value="ECO:0007669"/>
    <property type="project" value="InterPro"/>
</dbReference>